<evidence type="ECO:0000256" key="1">
    <source>
        <dbReference type="ARBA" id="ARBA00000491"/>
    </source>
</evidence>
<dbReference type="Gene3D" id="3.20.19.10">
    <property type="entry name" value="Aconitase, domain 4"/>
    <property type="match status" value="1"/>
</dbReference>
<dbReference type="CDD" id="cd01577">
    <property type="entry name" value="IPMI_Swivel"/>
    <property type="match status" value="1"/>
</dbReference>
<comment type="catalytic activity">
    <reaction evidence="1 10">
        <text>(2R,3S)-3-isopropylmalate = (2S)-2-isopropylmalate</text>
        <dbReference type="Rhea" id="RHEA:32287"/>
        <dbReference type="ChEBI" id="CHEBI:1178"/>
        <dbReference type="ChEBI" id="CHEBI:35121"/>
        <dbReference type="EC" id="4.2.1.33"/>
    </reaction>
</comment>
<keyword evidence="8 10" id="KW-0456">Lyase</keyword>
<dbReference type="AlphaFoldDB" id="A0A1H9I7Y6"/>
<accession>A0A1H9I7Y6</accession>
<dbReference type="InterPro" id="IPR033940">
    <property type="entry name" value="IPMI_Swivel"/>
</dbReference>
<evidence type="ECO:0000256" key="9">
    <source>
        <dbReference type="ARBA" id="ARBA00023304"/>
    </source>
</evidence>
<dbReference type="Proteomes" id="UP000199427">
    <property type="component" value="Unassembled WGS sequence"/>
</dbReference>
<dbReference type="GO" id="GO:0009098">
    <property type="term" value="P:L-leucine biosynthetic process"/>
    <property type="evidence" value="ECO:0007669"/>
    <property type="project" value="UniProtKB-UniRule"/>
</dbReference>
<sequence length="201" mass="23598">MQPFRNHLGKVVPIDKTDIDTDIIIPTEFLKRIERTGYDKHLMYYWRYDDQGRIKKDFPLNQPQYQGTTILLTGDNFGCGSSRENAVWALYDYGFRVILAPSFADIFKNNCTKNGLLPIELPQQDIQQLFHFTTLDILKLTIDLENQVITNHEDLNFSFDIDPHTKYKFINGLDDIDITLTAESSINRFEQERPFYMDPYN</sequence>
<evidence type="ECO:0000256" key="8">
    <source>
        <dbReference type="ARBA" id="ARBA00023239"/>
    </source>
</evidence>
<keyword evidence="9 10" id="KW-0100">Branched-chain amino acid biosynthesis</keyword>
<proteinExistence type="inferred from homology"/>
<dbReference type="InterPro" id="IPR050075">
    <property type="entry name" value="LeuD"/>
</dbReference>
<reference evidence="12 13" key="1">
    <citation type="submission" date="2016-10" db="EMBL/GenBank/DDBJ databases">
        <authorList>
            <person name="de Groot N.N."/>
        </authorList>
    </citation>
    <scope>NUCLEOTIDE SEQUENCE [LARGE SCALE GENOMIC DNA]</scope>
    <source>
        <strain evidence="12 13">DSM 21633</strain>
    </source>
</reference>
<comment type="function">
    <text evidence="2 10">Catalyzes the isomerization between 2-isopropylmalate and 3-isopropylmalate, via the formation of 2-isopropylmaleate.</text>
</comment>
<comment type="subunit">
    <text evidence="5 10">Heterodimer of LeuC and LeuD.</text>
</comment>
<feature type="domain" description="Aconitase A/isopropylmalate dehydratase small subunit swivel" evidence="11">
    <location>
        <begin position="1"/>
        <end position="123"/>
    </location>
</feature>
<comment type="pathway">
    <text evidence="3 10">Amino-acid biosynthesis; L-leucine biosynthesis; L-leucine from 3-methyl-2-oxobutanoate: step 2/4.</text>
</comment>
<dbReference type="EC" id="4.2.1.33" evidence="10"/>
<dbReference type="FunFam" id="3.20.19.10:FF:000003">
    <property type="entry name" value="3-isopropylmalate dehydratase small subunit"/>
    <property type="match status" value="1"/>
</dbReference>
<dbReference type="STRING" id="571933.SAMN05216362_12331"/>
<dbReference type="NCBIfam" id="TIGR00171">
    <property type="entry name" value="leuD"/>
    <property type="match status" value="1"/>
</dbReference>
<evidence type="ECO:0000256" key="3">
    <source>
        <dbReference type="ARBA" id="ARBA00004729"/>
    </source>
</evidence>
<dbReference type="Pfam" id="PF00694">
    <property type="entry name" value="Aconitase_C"/>
    <property type="match status" value="1"/>
</dbReference>
<dbReference type="InterPro" id="IPR004431">
    <property type="entry name" value="3-IsopropMal_deHydase_ssu"/>
</dbReference>
<dbReference type="PANTHER" id="PTHR43345">
    <property type="entry name" value="3-ISOPROPYLMALATE DEHYDRATASE SMALL SUBUNIT 2-RELATED-RELATED"/>
    <property type="match status" value="1"/>
</dbReference>
<dbReference type="GO" id="GO:0009316">
    <property type="term" value="C:3-isopropylmalate dehydratase complex"/>
    <property type="evidence" value="ECO:0007669"/>
    <property type="project" value="InterPro"/>
</dbReference>
<keyword evidence="13" id="KW-1185">Reference proteome</keyword>
<evidence type="ECO:0000256" key="5">
    <source>
        <dbReference type="ARBA" id="ARBA00011271"/>
    </source>
</evidence>
<protein>
    <recommendedName>
        <fullName evidence="10">3-isopropylmalate dehydratase small subunit</fullName>
        <ecNumber evidence="10">4.2.1.33</ecNumber>
    </recommendedName>
    <alternativeName>
        <fullName evidence="10">Alpha-IPM isomerase</fullName>
        <shortName evidence="10">IPMI</shortName>
    </alternativeName>
    <alternativeName>
        <fullName evidence="10">Isopropylmalate isomerase</fullName>
    </alternativeName>
</protein>
<evidence type="ECO:0000256" key="2">
    <source>
        <dbReference type="ARBA" id="ARBA00002695"/>
    </source>
</evidence>
<dbReference type="InterPro" id="IPR000573">
    <property type="entry name" value="AconitaseA/IPMdHydase_ssu_swvl"/>
</dbReference>
<evidence type="ECO:0000256" key="7">
    <source>
        <dbReference type="ARBA" id="ARBA00022605"/>
    </source>
</evidence>
<organism evidence="12 13">
    <name type="scientific">Piscibacillus halophilus</name>
    <dbReference type="NCBI Taxonomy" id="571933"/>
    <lineage>
        <taxon>Bacteria</taxon>
        <taxon>Bacillati</taxon>
        <taxon>Bacillota</taxon>
        <taxon>Bacilli</taxon>
        <taxon>Bacillales</taxon>
        <taxon>Bacillaceae</taxon>
        <taxon>Piscibacillus</taxon>
    </lineage>
</organism>
<keyword evidence="6 10" id="KW-0432">Leucine biosynthesis</keyword>
<evidence type="ECO:0000256" key="6">
    <source>
        <dbReference type="ARBA" id="ARBA00022430"/>
    </source>
</evidence>
<gene>
    <name evidence="10" type="primary">leuD</name>
    <name evidence="12" type="ORF">SAMN05216362_12331</name>
</gene>
<evidence type="ECO:0000256" key="10">
    <source>
        <dbReference type="HAMAP-Rule" id="MF_01031"/>
    </source>
</evidence>
<name>A0A1H9I7Y6_9BACI</name>
<evidence type="ECO:0000313" key="13">
    <source>
        <dbReference type="Proteomes" id="UP000199427"/>
    </source>
</evidence>
<dbReference type="RefSeq" id="WP_091774069.1">
    <property type="nucleotide sequence ID" value="NZ_FOES01000023.1"/>
</dbReference>
<dbReference type="HAMAP" id="MF_01031">
    <property type="entry name" value="LeuD_type1"/>
    <property type="match status" value="1"/>
</dbReference>
<comment type="similarity">
    <text evidence="4 10">Belongs to the LeuD family. LeuD type 1 subfamily.</text>
</comment>
<dbReference type="InterPro" id="IPR015928">
    <property type="entry name" value="Aconitase/3IPM_dehydase_swvl"/>
</dbReference>
<dbReference type="EMBL" id="FOES01000023">
    <property type="protein sequence ID" value="SEQ70811.1"/>
    <property type="molecule type" value="Genomic_DNA"/>
</dbReference>
<evidence type="ECO:0000313" key="12">
    <source>
        <dbReference type="EMBL" id="SEQ70811.1"/>
    </source>
</evidence>
<dbReference type="NCBIfam" id="NF002458">
    <property type="entry name" value="PRK01641.1"/>
    <property type="match status" value="1"/>
</dbReference>
<dbReference type="GO" id="GO:0003861">
    <property type="term" value="F:3-isopropylmalate dehydratase activity"/>
    <property type="evidence" value="ECO:0007669"/>
    <property type="project" value="UniProtKB-UniRule"/>
</dbReference>
<dbReference type="SUPFAM" id="SSF52016">
    <property type="entry name" value="LeuD/IlvD-like"/>
    <property type="match status" value="1"/>
</dbReference>
<evidence type="ECO:0000256" key="4">
    <source>
        <dbReference type="ARBA" id="ARBA00009845"/>
    </source>
</evidence>
<dbReference type="PANTHER" id="PTHR43345:SF5">
    <property type="entry name" value="3-ISOPROPYLMALATE DEHYDRATASE SMALL SUBUNIT"/>
    <property type="match status" value="1"/>
</dbReference>
<keyword evidence="7 10" id="KW-0028">Amino-acid biosynthesis</keyword>
<dbReference type="OrthoDB" id="9777465at2"/>
<evidence type="ECO:0000259" key="11">
    <source>
        <dbReference type="Pfam" id="PF00694"/>
    </source>
</evidence>
<dbReference type="UniPathway" id="UPA00048">
    <property type="reaction ID" value="UER00071"/>
</dbReference>